<dbReference type="Proteomes" id="UP000319976">
    <property type="component" value="Chromosome"/>
</dbReference>
<feature type="transmembrane region" description="Helical" evidence="2">
    <location>
        <begin position="41"/>
        <end position="63"/>
    </location>
</feature>
<protein>
    <recommendedName>
        <fullName evidence="5">Flagellar protein FliL</fullName>
    </recommendedName>
</protein>
<feature type="compositionally biased region" description="Basic and acidic residues" evidence="1">
    <location>
        <begin position="1"/>
        <end position="13"/>
    </location>
</feature>
<keyword evidence="4" id="KW-1185">Reference proteome</keyword>
<evidence type="ECO:0000313" key="3">
    <source>
        <dbReference type="EMBL" id="QDT66027.1"/>
    </source>
</evidence>
<name>A0A517TCC8_9PLAN</name>
<reference evidence="3 4" key="1">
    <citation type="submission" date="2019-02" db="EMBL/GenBank/DDBJ databases">
        <title>Deep-cultivation of Planctomycetes and their phenomic and genomic characterization uncovers novel biology.</title>
        <authorList>
            <person name="Wiegand S."/>
            <person name="Jogler M."/>
            <person name="Boedeker C."/>
            <person name="Pinto D."/>
            <person name="Vollmers J."/>
            <person name="Rivas-Marin E."/>
            <person name="Kohn T."/>
            <person name="Peeters S.H."/>
            <person name="Heuer A."/>
            <person name="Rast P."/>
            <person name="Oberbeckmann S."/>
            <person name="Bunk B."/>
            <person name="Jeske O."/>
            <person name="Meyerdierks A."/>
            <person name="Storesund J.E."/>
            <person name="Kallscheuer N."/>
            <person name="Luecker S."/>
            <person name="Lage O.M."/>
            <person name="Pohl T."/>
            <person name="Merkel B.J."/>
            <person name="Hornburger P."/>
            <person name="Mueller R.-W."/>
            <person name="Bruemmer F."/>
            <person name="Labrenz M."/>
            <person name="Spormann A.M."/>
            <person name="Op den Camp H."/>
            <person name="Overmann J."/>
            <person name="Amann R."/>
            <person name="Jetten M.S.M."/>
            <person name="Mascher T."/>
            <person name="Medema M.H."/>
            <person name="Devos D.P."/>
            <person name="Kaster A.-K."/>
            <person name="Ovreas L."/>
            <person name="Rohde M."/>
            <person name="Galperin M.Y."/>
            <person name="Jogler C."/>
        </authorList>
    </citation>
    <scope>NUCLEOTIDE SEQUENCE [LARGE SCALE GENOMIC DNA]</scope>
    <source>
        <strain evidence="3 4">V22</strain>
    </source>
</reference>
<accession>A0A517TCC8</accession>
<keyword evidence="2" id="KW-0472">Membrane</keyword>
<organism evidence="3 4">
    <name type="scientific">Calycomorphotria hydatis</name>
    <dbReference type="NCBI Taxonomy" id="2528027"/>
    <lineage>
        <taxon>Bacteria</taxon>
        <taxon>Pseudomonadati</taxon>
        <taxon>Planctomycetota</taxon>
        <taxon>Planctomycetia</taxon>
        <taxon>Planctomycetales</taxon>
        <taxon>Planctomycetaceae</taxon>
        <taxon>Calycomorphotria</taxon>
    </lineage>
</organism>
<keyword evidence="2" id="KW-1133">Transmembrane helix</keyword>
<dbReference type="RefSeq" id="WP_145264798.1">
    <property type="nucleotide sequence ID" value="NZ_CP036316.1"/>
</dbReference>
<dbReference type="OrthoDB" id="9935896at2"/>
<evidence type="ECO:0000256" key="2">
    <source>
        <dbReference type="SAM" id="Phobius"/>
    </source>
</evidence>
<sequence length="205" mass="23364">MRDRRSRNSEPAKPRHSQQRFVGTVRVQPTTAPAKLPVMDVLLTVGSTVTGIILFVVLLGMVFQQGEANEVPLKAPPDDLRKPLPQREIKLGEYSFINSVPSQRDSSGDLEDRVRMIEFDASAVVRGKMNEVMLMEDYLRDRKHRLREAIDIAVRSANDSSFDEPDCKPVRELIRGQINDMLGDDILQEVHFSHFRSFVTKKTFD</sequence>
<dbReference type="AlphaFoldDB" id="A0A517TCC8"/>
<evidence type="ECO:0000256" key="1">
    <source>
        <dbReference type="SAM" id="MobiDB-lite"/>
    </source>
</evidence>
<proteinExistence type="predicted"/>
<evidence type="ECO:0000313" key="4">
    <source>
        <dbReference type="Proteomes" id="UP000319976"/>
    </source>
</evidence>
<dbReference type="KEGG" id="chya:V22_32910"/>
<dbReference type="EMBL" id="CP036316">
    <property type="protein sequence ID" value="QDT66027.1"/>
    <property type="molecule type" value="Genomic_DNA"/>
</dbReference>
<feature type="region of interest" description="Disordered" evidence="1">
    <location>
        <begin position="1"/>
        <end position="21"/>
    </location>
</feature>
<keyword evidence="2" id="KW-0812">Transmembrane</keyword>
<gene>
    <name evidence="3" type="ORF">V22_32910</name>
</gene>
<evidence type="ECO:0008006" key="5">
    <source>
        <dbReference type="Google" id="ProtNLM"/>
    </source>
</evidence>